<dbReference type="Proteomes" id="UP000663929">
    <property type="component" value="Chromosome"/>
</dbReference>
<dbReference type="AlphaFoldDB" id="A0A8A4TM82"/>
<dbReference type="RefSeq" id="WP_237379852.1">
    <property type="nucleotide sequence ID" value="NZ_CP071793.1"/>
</dbReference>
<evidence type="ECO:0000313" key="2">
    <source>
        <dbReference type="Proteomes" id="UP000663929"/>
    </source>
</evidence>
<proteinExistence type="predicted"/>
<dbReference type="EMBL" id="CP071793">
    <property type="protein sequence ID" value="QTD50222.1"/>
    <property type="molecule type" value="Genomic_DNA"/>
</dbReference>
<protein>
    <submittedName>
        <fullName evidence="1">Uncharacterized protein</fullName>
    </submittedName>
</protein>
<gene>
    <name evidence="1" type="ORF">J3U87_31945</name>
</gene>
<organism evidence="1 2">
    <name type="scientific">Sulfidibacter corallicola</name>
    <dbReference type="NCBI Taxonomy" id="2818388"/>
    <lineage>
        <taxon>Bacteria</taxon>
        <taxon>Pseudomonadati</taxon>
        <taxon>Acidobacteriota</taxon>
        <taxon>Holophagae</taxon>
        <taxon>Acanthopleuribacterales</taxon>
        <taxon>Acanthopleuribacteraceae</taxon>
        <taxon>Sulfidibacter</taxon>
    </lineage>
</organism>
<dbReference type="KEGG" id="scor:J3U87_31945"/>
<evidence type="ECO:0000313" key="1">
    <source>
        <dbReference type="EMBL" id="QTD50222.1"/>
    </source>
</evidence>
<name>A0A8A4TM82_SULCO</name>
<accession>A0A8A4TM82</accession>
<sequence>MAYVYVYAPFSGEIWGKQTYCNGTAHTIVNNMGGNQPMDIGDVSAGTSIRFKASSSVKSIRTRRADVCATQTGDWDQGVIVDMYAELNAQCYIGSVSYGHVRNWVANGTHNTRTLTLGVLPTDCNCGCSDGVHVHTQCDGGTITGLAQCAGSRVYNGSTWIYRWYWNPGWC</sequence>
<reference evidence="1" key="1">
    <citation type="submission" date="2021-03" db="EMBL/GenBank/DDBJ databases">
        <title>Acanthopleuribacteraceae sp. M133.</title>
        <authorList>
            <person name="Wang G."/>
        </authorList>
    </citation>
    <scope>NUCLEOTIDE SEQUENCE</scope>
    <source>
        <strain evidence="1">M133</strain>
    </source>
</reference>
<keyword evidence="2" id="KW-1185">Reference proteome</keyword>